<proteinExistence type="predicted"/>
<dbReference type="Gene3D" id="3.30.565.10">
    <property type="entry name" value="Histidine kinase-like ATPase, C-terminal domain"/>
    <property type="match status" value="1"/>
</dbReference>
<evidence type="ECO:0000256" key="5">
    <source>
        <dbReference type="ARBA" id="ARBA00023012"/>
    </source>
</evidence>
<dbReference type="Pfam" id="PF02518">
    <property type="entry name" value="HATPase_c"/>
    <property type="match status" value="1"/>
</dbReference>
<dbReference type="EC" id="2.7.13.3" evidence="2"/>
<dbReference type="Proteomes" id="UP000239576">
    <property type="component" value="Unassembled WGS sequence"/>
</dbReference>
<evidence type="ECO:0000256" key="3">
    <source>
        <dbReference type="ARBA" id="ARBA00022553"/>
    </source>
</evidence>
<dbReference type="CDD" id="cd00082">
    <property type="entry name" value="HisKA"/>
    <property type="match status" value="1"/>
</dbReference>
<dbReference type="SUPFAM" id="SSF47384">
    <property type="entry name" value="Homodimeric domain of signal transducing histidine kinase"/>
    <property type="match status" value="1"/>
</dbReference>
<gene>
    <name evidence="9" type="ORF">C7B82_17045</name>
</gene>
<evidence type="ECO:0000256" key="2">
    <source>
        <dbReference type="ARBA" id="ARBA00012438"/>
    </source>
</evidence>
<feature type="coiled-coil region" evidence="6">
    <location>
        <begin position="146"/>
        <end position="173"/>
    </location>
</feature>
<dbReference type="InterPro" id="IPR004358">
    <property type="entry name" value="Sig_transdc_His_kin-like_C"/>
</dbReference>
<dbReference type="SMART" id="SM00387">
    <property type="entry name" value="HATPase_c"/>
    <property type="match status" value="1"/>
</dbReference>
<dbReference type="EMBL" id="PVWK01000097">
    <property type="protein sequence ID" value="PSB27255.1"/>
    <property type="molecule type" value="Genomic_DNA"/>
</dbReference>
<dbReference type="InterPro" id="IPR003594">
    <property type="entry name" value="HATPase_dom"/>
</dbReference>
<dbReference type="Pfam" id="PF08448">
    <property type="entry name" value="PAS_4"/>
    <property type="match status" value="1"/>
</dbReference>
<dbReference type="InterPro" id="IPR036890">
    <property type="entry name" value="HATPase_C_sf"/>
</dbReference>
<name>A0A2T1E3E3_9CYAN</name>
<dbReference type="InterPro" id="IPR013656">
    <property type="entry name" value="PAS_4"/>
</dbReference>
<dbReference type="InterPro" id="IPR036097">
    <property type="entry name" value="HisK_dim/P_sf"/>
</dbReference>
<dbReference type="PANTHER" id="PTHR43065">
    <property type="entry name" value="SENSOR HISTIDINE KINASE"/>
    <property type="match status" value="1"/>
</dbReference>
<evidence type="ECO:0000256" key="1">
    <source>
        <dbReference type="ARBA" id="ARBA00000085"/>
    </source>
</evidence>
<sequence length="489" mass="54515">MQEIAEHKRSEATLQQVQTHLEKERGFLKAILDHLTEGIVACDEKGDLMLVNRATCDFYGLPEVPMPTEQWADHFDLYLDDGKTPMQPQDTPLVRAFQGEIVHETEMVIVPKLGKTRTLLTSGRAFFDTAGNKLGAVVAMHDISDRKRAEIDRERMEAALRHTQTQMIQAEKMSGLGQLVAGIAHEINNPISFIHGNLNPAAQYAYDLLKLIDLYHAQIPVPNPATQAFIEEIDLEFLRQDLPKLLNSMQSGTERIREIVLSLRNFSRLDEAEMKAVDLHKGIDNTLVILGNRLKPKAGQPGIEIVREYNNLPMVECYAGQLNQVFMNVLNNAIEALDERSAIESLEAHYNTLPSESTLQYVPTITISTEVLPHKAIAIRIIDNGSGIPEHIRSRIFDPFFTTKPVGKGSGLGLSISYKIVVEKHDGQLQCYSKAGQGTEFVIEIPILQPEPKPLTSHPVAKKHFELSGHDRARITCGNLGSYENLVGG</sequence>
<dbReference type="Gene3D" id="1.10.287.130">
    <property type="match status" value="1"/>
</dbReference>
<dbReference type="CDD" id="cd00130">
    <property type="entry name" value="PAS"/>
    <property type="match status" value="1"/>
</dbReference>
<feature type="domain" description="PAC" evidence="8">
    <location>
        <begin position="103"/>
        <end position="155"/>
    </location>
</feature>
<dbReference type="GO" id="GO:0000155">
    <property type="term" value="F:phosphorelay sensor kinase activity"/>
    <property type="evidence" value="ECO:0007669"/>
    <property type="project" value="InterPro"/>
</dbReference>
<keyword evidence="4" id="KW-0808">Transferase</keyword>
<evidence type="ECO:0000256" key="6">
    <source>
        <dbReference type="SAM" id="Coils"/>
    </source>
</evidence>
<dbReference type="SUPFAM" id="SSF55785">
    <property type="entry name" value="PYP-like sensor domain (PAS domain)"/>
    <property type="match status" value="1"/>
</dbReference>
<dbReference type="OrthoDB" id="9773246at2"/>
<keyword evidence="4" id="KW-0418">Kinase</keyword>
<evidence type="ECO:0000313" key="10">
    <source>
        <dbReference type="Proteomes" id="UP000239576"/>
    </source>
</evidence>
<dbReference type="InterPro" id="IPR000014">
    <property type="entry name" value="PAS"/>
</dbReference>
<evidence type="ECO:0000259" key="7">
    <source>
        <dbReference type="PROSITE" id="PS50109"/>
    </source>
</evidence>
<reference evidence="10" key="1">
    <citation type="submission" date="2018-02" db="EMBL/GenBank/DDBJ databases">
        <authorList>
            <person name="Moore K."/>
            <person name="Momper L."/>
        </authorList>
    </citation>
    <scope>NUCLEOTIDE SEQUENCE [LARGE SCALE GENOMIC DNA]</scope>
    <source>
        <strain evidence="10">ULC18</strain>
    </source>
</reference>
<evidence type="ECO:0000313" key="9">
    <source>
        <dbReference type="EMBL" id="PSB27255.1"/>
    </source>
</evidence>
<dbReference type="InterPro" id="IPR035965">
    <property type="entry name" value="PAS-like_dom_sf"/>
</dbReference>
<keyword evidence="10" id="KW-1185">Reference proteome</keyword>
<keyword evidence="6" id="KW-0175">Coiled coil</keyword>
<dbReference type="PANTHER" id="PTHR43065:SF50">
    <property type="entry name" value="HISTIDINE KINASE"/>
    <property type="match status" value="1"/>
</dbReference>
<dbReference type="SMART" id="SM00388">
    <property type="entry name" value="HisKA"/>
    <property type="match status" value="1"/>
</dbReference>
<evidence type="ECO:0000259" key="8">
    <source>
        <dbReference type="PROSITE" id="PS50113"/>
    </source>
</evidence>
<dbReference type="InterPro" id="IPR003661">
    <property type="entry name" value="HisK_dim/P_dom"/>
</dbReference>
<organism evidence="9 10">
    <name type="scientific">Stenomitos frigidus ULC18</name>
    <dbReference type="NCBI Taxonomy" id="2107698"/>
    <lineage>
        <taxon>Bacteria</taxon>
        <taxon>Bacillati</taxon>
        <taxon>Cyanobacteriota</taxon>
        <taxon>Cyanophyceae</taxon>
        <taxon>Leptolyngbyales</taxon>
        <taxon>Leptolyngbyaceae</taxon>
        <taxon>Stenomitos</taxon>
    </lineage>
</organism>
<keyword evidence="5" id="KW-0902">Two-component regulatory system</keyword>
<feature type="domain" description="Histidine kinase" evidence="7">
    <location>
        <begin position="182"/>
        <end position="449"/>
    </location>
</feature>
<evidence type="ECO:0000256" key="4">
    <source>
        <dbReference type="ARBA" id="ARBA00022777"/>
    </source>
</evidence>
<reference evidence="9 10" key="2">
    <citation type="submission" date="2018-03" db="EMBL/GenBank/DDBJ databases">
        <title>The ancient ancestry and fast evolution of plastids.</title>
        <authorList>
            <person name="Moore K.R."/>
            <person name="Magnabosco C."/>
            <person name="Momper L."/>
            <person name="Gold D.A."/>
            <person name="Bosak T."/>
            <person name="Fournier G.P."/>
        </authorList>
    </citation>
    <scope>NUCLEOTIDE SEQUENCE [LARGE SCALE GENOMIC DNA]</scope>
    <source>
        <strain evidence="9 10">ULC18</strain>
    </source>
</reference>
<keyword evidence="3" id="KW-0597">Phosphoprotein</keyword>
<comment type="catalytic activity">
    <reaction evidence="1">
        <text>ATP + protein L-histidine = ADP + protein N-phospho-L-histidine.</text>
        <dbReference type="EC" id="2.7.13.3"/>
    </reaction>
</comment>
<dbReference type="NCBIfam" id="TIGR00229">
    <property type="entry name" value="sensory_box"/>
    <property type="match status" value="1"/>
</dbReference>
<dbReference type="SUPFAM" id="SSF55874">
    <property type="entry name" value="ATPase domain of HSP90 chaperone/DNA topoisomerase II/histidine kinase"/>
    <property type="match status" value="1"/>
</dbReference>
<dbReference type="PROSITE" id="PS50113">
    <property type="entry name" value="PAC"/>
    <property type="match status" value="1"/>
</dbReference>
<accession>A0A2T1E3E3</accession>
<protein>
    <recommendedName>
        <fullName evidence="2">histidine kinase</fullName>
        <ecNumber evidence="2">2.7.13.3</ecNumber>
    </recommendedName>
</protein>
<dbReference type="InterPro" id="IPR000700">
    <property type="entry name" value="PAS-assoc_C"/>
</dbReference>
<dbReference type="InterPro" id="IPR005467">
    <property type="entry name" value="His_kinase_dom"/>
</dbReference>
<dbReference type="AlphaFoldDB" id="A0A2T1E3E3"/>
<dbReference type="PROSITE" id="PS50109">
    <property type="entry name" value="HIS_KIN"/>
    <property type="match status" value="1"/>
</dbReference>
<dbReference type="Gene3D" id="3.30.450.20">
    <property type="entry name" value="PAS domain"/>
    <property type="match status" value="1"/>
</dbReference>
<comment type="caution">
    <text evidence="9">The sequence shown here is derived from an EMBL/GenBank/DDBJ whole genome shotgun (WGS) entry which is preliminary data.</text>
</comment>
<dbReference type="PRINTS" id="PR00344">
    <property type="entry name" value="BCTRLSENSOR"/>
</dbReference>